<keyword evidence="3" id="KW-1134">Transmembrane beta strand</keyword>
<evidence type="ECO:0000256" key="5">
    <source>
        <dbReference type="ARBA" id="ARBA00022729"/>
    </source>
</evidence>
<protein>
    <submittedName>
        <fullName evidence="14">TonB-dependent receptor plug domain-containing protein</fullName>
    </submittedName>
</protein>
<dbReference type="AlphaFoldDB" id="A0A8J8FBJ8"/>
<keyword evidence="7 10" id="KW-0472">Membrane</keyword>
<comment type="caution">
    <text evidence="14">The sequence shown here is derived from an EMBL/GenBank/DDBJ whole genome shotgun (WGS) entry which is preliminary data.</text>
</comment>
<evidence type="ECO:0000256" key="9">
    <source>
        <dbReference type="ARBA" id="ARBA00023237"/>
    </source>
</evidence>
<evidence type="ECO:0000256" key="4">
    <source>
        <dbReference type="ARBA" id="ARBA00022692"/>
    </source>
</evidence>
<feature type="signal peptide" evidence="11">
    <location>
        <begin position="1"/>
        <end position="19"/>
    </location>
</feature>
<feature type="chain" id="PRO_5035328689" evidence="11">
    <location>
        <begin position="20"/>
        <end position="967"/>
    </location>
</feature>
<dbReference type="InterPro" id="IPR012910">
    <property type="entry name" value="Plug_dom"/>
</dbReference>
<keyword evidence="8 14" id="KW-0675">Receptor</keyword>
<name>A0A8J8FBJ8_9BACT</name>
<dbReference type="Gene3D" id="2.40.170.20">
    <property type="entry name" value="TonB-dependent receptor, beta-barrel domain"/>
    <property type="match status" value="1"/>
</dbReference>
<evidence type="ECO:0000313" key="15">
    <source>
        <dbReference type="Proteomes" id="UP000598971"/>
    </source>
</evidence>
<evidence type="ECO:0000256" key="1">
    <source>
        <dbReference type="ARBA" id="ARBA00004571"/>
    </source>
</evidence>
<keyword evidence="15" id="KW-1185">Reference proteome</keyword>
<evidence type="ECO:0000256" key="6">
    <source>
        <dbReference type="ARBA" id="ARBA00023077"/>
    </source>
</evidence>
<keyword evidence="5 11" id="KW-0732">Signal</keyword>
<dbReference type="SUPFAM" id="SSF49464">
    <property type="entry name" value="Carboxypeptidase regulatory domain-like"/>
    <property type="match status" value="1"/>
</dbReference>
<gene>
    <name evidence="14" type="ORF">GD597_04515</name>
</gene>
<keyword evidence="4" id="KW-0812">Transmembrane</keyword>
<evidence type="ECO:0000259" key="13">
    <source>
        <dbReference type="Pfam" id="PF07715"/>
    </source>
</evidence>
<proteinExistence type="inferred from homology"/>
<dbReference type="GO" id="GO:0009279">
    <property type="term" value="C:cell outer membrane"/>
    <property type="evidence" value="ECO:0007669"/>
    <property type="project" value="UniProtKB-SubCell"/>
</dbReference>
<dbReference type="Gene3D" id="2.170.130.10">
    <property type="entry name" value="TonB-dependent receptor, plug domain"/>
    <property type="match status" value="1"/>
</dbReference>
<comment type="subcellular location">
    <subcellularLocation>
        <location evidence="1">Cell outer membrane</location>
        <topology evidence="1">Multi-pass membrane protein</topology>
    </subcellularLocation>
</comment>
<accession>A0A8J8FBJ8</accession>
<comment type="similarity">
    <text evidence="10">Belongs to the TonB-dependent receptor family.</text>
</comment>
<dbReference type="InterPro" id="IPR037066">
    <property type="entry name" value="Plug_dom_sf"/>
</dbReference>
<evidence type="ECO:0000256" key="11">
    <source>
        <dbReference type="SAM" id="SignalP"/>
    </source>
</evidence>
<dbReference type="GO" id="GO:0044718">
    <property type="term" value="P:siderophore transmembrane transport"/>
    <property type="evidence" value="ECO:0007669"/>
    <property type="project" value="TreeGrafter"/>
</dbReference>
<dbReference type="EMBL" id="WHPF01000003">
    <property type="protein sequence ID" value="NNV54715.1"/>
    <property type="molecule type" value="Genomic_DNA"/>
</dbReference>
<evidence type="ECO:0000313" key="14">
    <source>
        <dbReference type="EMBL" id="NNV54715.1"/>
    </source>
</evidence>
<keyword evidence="2" id="KW-0813">Transport</keyword>
<dbReference type="PANTHER" id="PTHR30069">
    <property type="entry name" value="TONB-DEPENDENT OUTER MEMBRANE RECEPTOR"/>
    <property type="match status" value="1"/>
</dbReference>
<dbReference type="Pfam" id="PF13715">
    <property type="entry name" value="CarbopepD_reg_2"/>
    <property type="match status" value="1"/>
</dbReference>
<dbReference type="Pfam" id="PF00593">
    <property type="entry name" value="TonB_dep_Rec_b-barrel"/>
    <property type="match status" value="1"/>
</dbReference>
<feature type="domain" description="TonB-dependent receptor plug" evidence="13">
    <location>
        <begin position="119"/>
        <end position="227"/>
    </location>
</feature>
<reference evidence="14" key="1">
    <citation type="submission" date="2019-10" db="EMBL/GenBank/DDBJ databases">
        <title>Draft genome sequence of Panacibacter sp. KCS-6.</title>
        <authorList>
            <person name="Yim K.J."/>
        </authorList>
    </citation>
    <scope>NUCLEOTIDE SEQUENCE</scope>
    <source>
        <strain evidence="14">KCS-6</strain>
    </source>
</reference>
<dbReference type="GO" id="GO:0015344">
    <property type="term" value="F:siderophore uptake transmembrane transporter activity"/>
    <property type="evidence" value="ECO:0007669"/>
    <property type="project" value="TreeGrafter"/>
</dbReference>
<keyword evidence="6 10" id="KW-0798">TonB box</keyword>
<dbReference type="Gene3D" id="2.60.40.1120">
    <property type="entry name" value="Carboxypeptidase-like, regulatory domain"/>
    <property type="match status" value="1"/>
</dbReference>
<evidence type="ECO:0000256" key="10">
    <source>
        <dbReference type="RuleBase" id="RU003357"/>
    </source>
</evidence>
<dbReference type="InterPro" id="IPR008969">
    <property type="entry name" value="CarboxyPept-like_regulatory"/>
</dbReference>
<dbReference type="InterPro" id="IPR036942">
    <property type="entry name" value="Beta-barrel_TonB_sf"/>
</dbReference>
<dbReference type="PANTHER" id="PTHR30069:SF29">
    <property type="entry name" value="HEMOGLOBIN AND HEMOGLOBIN-HAPTOGLOBIN-BINDING PROTEIN 1-RELATED"/>
    <property type="match status" value="1"/>
</dbReference>
<dbReference type="InterPro" id="IPR000531">
    <property type="entry name" value="Beta-barrel_TonB"/>
</dbReference>
<keyword evidence="9" id="KW-0998">Cell outer membrane</keyword>
<dbReference type="Pfam" id="PF07715">
    <property type="entry name" value="Plug"/>
    <property type="match status" value="1"/>
</dbReference>
<evidence type="ECO:0000256" key="8">
    <source>
        <dbReference type="ARBA" id="ARBA00023170"/>
    </source>
</evidence>
<evidence type="ECO:0000256" key="7">
    <source>
        <dbReference type="ARBA" id="ARBA00023136"/>
    </source>
</evidence>
<sequence>MRIPMLFMAVLLSMTTVLAQTVITVSGKIANSSSKETINAVSVTIKGSSVGAYTDDKGNFKFSTSQKPPFTLVISSVGYSPKEVEYTGNGQALNIELDPSFALGVEVVVAASRLPERILESPVSIERVSAANIRNAPGASYYDALANLKGVDITTSGYMFKTPSTRGFNGSGSLRFNQLVDGMDNTLPALNFSVGNVIGLTELDVDNMELLPGASSALYGSGGMNGTLLISSKDPFKYQGLSFQVKQGVMHMGDSRQKASPFYDWSLRWGKKVSDKFAFKFGAQYIKADDWQADDKTNLLRNNVISSPKSGDRNSDPNYDGVNVFGDEISANMSSFAQAVQFQTQQGILQATGGQLDIIAALNASLPANATQEQIGAFIGSLPAELQPTVQNLVPFYFGSRNNIYGAQSVSRTGYDEKDIVDYNTFNFKFSGGLYYKISSNTEASLTGNWGSGTSVYTGADRYALKNFQIGQYKLEFKSKNWFLRGYTTQENSGDSYASTLTAIAVNSTWKSNGDWLGQYVGNYSGAVLAGTPSDAAHAYARSVADAGRLVPGTQAFKDAFNKSITTPISEGGSQFADKSDLWQYEGQWNLSQYVKFVDVLIGSSYRQYSLNSKGTIFADGDGRIKIGEVGGYIQLQKSLLKDVLKLTAAGRYDKNKNFDGRFTPRVTASIKVAKENNIRLSYQQAYRFPTNQDQWINLITPGSILIGCLPYFADLYQFSTNPVYSSESIVAYRASVGAGAPNPTLLKQSAFTAAKPESVQSFEIGYRGIIGKKLLVDAYYYNSKYKDFIARSAVGRGVSGVPANVYTELASPFTTTNYSFVVNSPTPVKANGFGIGLDYQIGRKGYKILANYYTDQLVDVPSGLVTFFNTPKNRYNLGFANANAYKGFGFNLIYKWQSEVEYQGTFAAATIPSFGTMDMQISYKPGKSKNLIKIGGTNIFNNYYQNAFGNPYIGGLYYISFGYNVF</sequence>
<feature type="domain" description="TonB-dependent receptor-like beta-barrel" evidence="12">
    <location>
        <begin position="467"/>
        <end position="939"/>
    </location>
</feature>
<evidence type="ECO:0000259" key="12">
    <source>
        <dbReference type="Pfam" id="PF00593"/>
    </source>
</evidence>
<dbReference type="SUPFAM" id="SSF56935">
    <property type="entry name" value="Porins"/>
    <property type="match status" value="1"/>
</dbReference>
<dbReference type="InterPro" id="IPR039426">
    <property type="entry name" value="TonB-dep_rcpt-like"/>
</dbReference>
<evidence type="ECO:0000256" key="2">
    <source>
        <dbReference type="ARBA" id="ARBA00022448"/>
    </source>
</evidence>
<organism evidence="14 15">
    <name type="scientific">Limnovirga soli</name>
    <dbReference type="NCBI Taxonomy" id="2656915"/>
    <lineage>
        <taxon>Bacteria</taxon>
        <taxon>Pseudomonadati</taxon>
        <taxon>Bacteroidota</taxon>
        <taxon>Chitinophagia</taxon>
        <taxon>Chitinophagales</taxon>
        <taxon>Chitinophagaceae</taxon>
        <taxon>Limnovirga</taxon>
    </lineage>
</organism>
<dbReference type="Proteomes" id="UP000598971">
    <property type="component" value="Unassembled WGS sequence"/>
</dbReference>
<evidence type="ECO:0000256" key="3">
    <source>
        <dbReference type="ARBA" id="ARBA00022452"/>
    </source>
</evidence>